<reference evidence="2 3" key="2">
    <citation type="journal article" date="2023" name="Plant Pathol.">
        <title>Dismantling and reorganizing Pseudomonas marginalis sensu#lato.</title>
        <authorList>
            <person name="Sawada H."/>
            <person name="Fujikawa T."/>
            <person name="Satou M."/>
        </authorList>
    </citation>
    <scope>NUCLEOTIDE SEQUENCE [LARGE SCALE GENOMIC DNA]</scope>
    <source>
        <strain evidence="2 3">MAFF 302046</strain>
    </source>
</reference>
<sequence length="161" mass="17835">MNVNNLQLPEAYTALASKHQASGGFCNLRLAGEHDAFGNFLETELAQIYIDEVQLAAKTKQLNEYFALDGCYGDSAIESSHPGAIVDITDFTKIVCFGMAADGSQFCFDFRNDKARRPLSGGMMITGARFQMILRSLFLCFYNNIFIWWLSFWGGGGISTV</sequence>
<keyword evidence="1" id="KW-0472">Membrane</keyword>
<dbReference type="RefSeq" id="WP_268262562.1">
    <property type="nucleotide sequence ID" value="NZ_JALQCX010000031.1"/>
</dbReference>
<evidence type="ECO:0000313" key="2">
    <source>
        <dbReference type="EMBL" id="MCK9815750.1"/>
    </source>
</evidence>
<gene>
    <name evidence="2" type="ORF">M1B35_16855</name>
</gene>
<protein>
    <submittedName>
        <fullName evidence="2">Uncharacterized protein</fullName>
    </submittedName>
</protein>
<dbReference type="Proteomes" id="UP001155163">
    <property type="component" value="Unassembled WGS sequence"/>
</dbReference>
<organism evidence="2 3">
    <name type="scientific">Pseudomonas morbosilactucae</name>
    <dbReference type="NCBI Taxonomy" id="2938197"/>
    <lineage>
        <taxon>Bacteria</taxon>
        <taxon>Pseudomonadati</taxon>
        <taxon>Pseudomonadota</taxon>
        <taxon>Gammaproteobacteria</taxon>
        <taxon>Pseudomonadales</taxon>
        <taxon>Pseudomonadaceae</taxon>
        <taxon>Pseudomonas</taxon>
    </lineage>
</organism>
<evidence type="ECO:0000313" key="3">
    <source>
        <dbReference type="Proteomes" id="UP001155163"/>
    </source>
</evidence>
<evidence type="ECO:0000256" key="1">
    <source>
        <dbReference type="SAM" id="Phobius"/>
    </source>
</evidence>
<keyword evidence="3" id="KW-1185">Reference proteome</keyword>
<accession>A0ABT0JIJ8</accession>
<comment type="caution">
    <text evidence="2">The sequence shown here is derived from an EMBL/GenBank/DDBJ whole genome shotgun (WGS) entry which is preliminary data.</text>
</comment>
<reference evidence="2 3" key="1">
    <citation type="journal article" date="2022" name="Int. J. Syst. Evol. Microbiol.">
        <title>Pseudomonas aegrilactucae sp. nov. and Pseudomonas morbosilactucae sp. nov., pathogens causing bacterial rot of lettuce in Japan.</title>
        <authorList>
            <person name="Sawada H."/>
            <person name="Fujikawa T."/>
            <person name="Satou M."/>
        </authorList>
    </citation>
    <scope>NUCLEOTIDE SEQUENCE [LARGE SCALE GENOMIC DNA]</scope>
    <source>
        <strain evidence="2 3">MAFF 302046</strain>
    </source>
</reference>
<dbReference type="EMBL" id="JALQCX010000031">
    <property type="protein sequence ID" value="MCK9815750.1"/>
    <property type="molecule type" value="Genomic_DNA"/>
</dbReference>
<keyword evidence="1" id="KW-1133">Transmembrane helix</keyword>
<keyword evidence="1" id="KW-0812">Transmembrane</keyword>
<feature type="transmembrane region" description="Helical" evidence="1">
    <location>
        <begin position="132"/>
        <end position="151"/>
    </location>
</feature>
<name>A0ABT0JIJ8_9PSED</name>
<proteinExistence type="predicted"/>